<feature type="region of interest" description="Disordered" evidence="2">
    <location>
        <begin position="120"/>
        <end position="211"/>
    </location>
</feature>
<proteinExistence type="predicted"/>
<protein>
    <recommendedName>
        <fullName evidence="5">Yeast cell wall synthesis Kre9/Knh1-like N-terminal domain-containing protein</fullName>
    </recommendedName>
</protein>
<dbReference type="Pfam" id="PF10342">
    <property type="entry name" value="Kre9_KNH"/>
    <property type="match status" value="1"/>
</dbReference>
<keyword evidence="7" id="KW-1185">Reference proteome</keyword>
<evidence type="ECO:0000256" key="1">
    <source>
        <dbReference type="ARBA" id="ARBA00022729"/>
    </source>
</evidence>
<comment type="caution">
    <text evidence="6">The sequence shown here is derived from an EMBL/GenBank/DDBJ whole genome shotgun (WGS) entry which is preliminary data.</text>
</comment>
<dbReference type="STRING" id="44941.A0A397W7K5"/>
<keyword evidence="3" id="KW-0812">Transmembrane</keyword>
<dbReference type="AlphaFoldDB" id="A0A397W7K5"/>
<sequence length="238" mass="22957">MSRIIYFLTLFLAFIGATYAQVSAINTPAGSVANGASITITWSYTPQANALPGTLSVVDNTTKNTVIISSTINLSSQSFMWTVNVPAGTYYLALNDGSGDKYSGTFTVFQAGGTAPAAASGAAPAASGAAPAPSAAPAGGAPAAAGAAPSSSAAAPAAAQPSSAAKQPSSQPASPAESPKSPSASSGASNASPSSGKSSSSSSPTAAPTSDAAISFTGSSIKLLFSLIVVAAAMIHFA</sequence>
<gene>
    <name evidence="6" type="ORF">C2G38_1535282</name>
</gene>
<evidence type="ECO:0000256" key="3">
    <source>
        <dbReference type="SAM" id="Phobius"/>
    </source>
</evidence>
<organism evidence="6 7">
    <name type="scientific">Gigaspora rosea</name>
    <dbReference type="NCBI Taxonomy" id="44941"/>
    <lineage>
        <taxon>Eukaryota</taxon>
        <taxon>Fungi</taxon>
        <taxon>Fungi incertae sedis</taxon>
        <taxon>Mucoromycota</taxon>
        <taxon>Glomeromycotina</taxon>
        <taxon>Glomeromycetes</taxon>
        <taxon>Diversisporales</taxon>
        <taxon>Gigasporaceae</taxon>
        <taxon>Gigaspora</taxon>
    </lineage>
</organism>
<feature type="signal peptide" evidence="4">
    <location>
        <begin position="1"/>
        <end position="20"/>
    </location>
</feature>
<evidence type="ECO:0000313" key="7">
    <source>
        <dbReference type="Proteomes" id="UP000266673"/>
    </source>
</evidence>
<accession>A0A397W7K5</accession>
<dbReference type="Proteomes" id="UP000266673">
    <property type="component" value="Unassembled WGS sequence"/>
</dbReference>
<dbReference type="EMBL" id="QKWP01000070">
    <property type="protein sequence ID" value="RIB28293.1"/>
    <property type="molecule type" value="Genomic_DNA"/>
</dbReference>
<keyword evidence="3" id="KW-1133">Transmembrane helix</keyword>
<evidence type="ECO:0000256" key="4">
    <source>
        <dbReference type="SAM" id="SignalP"/>
    </source>
</evidence>
<evidence type="ECO:0000313" key="6">
    <source>
        <dbReference type="EMBL" id="RIB28293.1"/>
    </source>
</evidence>
<feature type="chain" id="PRO_5017467689" description="Yeast cell wall synthesis Kre9/Knh1-like N-terminal domain-containing protein" evidence="4">
    <location>
        <begin position="21"/>
        <end position="238"/>
    </location>
</feature>
<evidence type="ECO:0000256" key="2">
    <source>
        <dbReference type="SAM" id="MobiDB-lite"/>
    </source>
</evidence>
<feature type="domain" description="Yeast cell wall synthesis Kre9/Knh1-like N-terminal" evidence="5">
    <location>
        <begin position="31"/>
        <end position="108"/>
    </location>
</feature>
<dbReference type="InterPro" id="IPR018466">
    <property type="entry name" value="Kre9/Knh1-like_N"/>
</dbReference>
<name>A0A397W7K5_9GLOM</name>
<evidence type="ECO:0000259" key="5">
    <source>
        <dbReference type="Pfam" id="PF10342"/>
    </source>
</evidence>
<dbReference type="OrthoDB" id="2317675at2759"/>
<feature type="transmembrane region" description="Helical" evidence="3">
    <location>
        <begin position="212"/>
        <end position="235"/>
    </location>
</feature>
<keyword evidence="1 4" id="KW-0732">Signal</keyword>
<keyword evidence="3" id="KW-0472">Membrane</keyword>
<reference evidence="6 7" key="1">
    <citation type="submission" date="2018-06" db="EMBL/GenBank/DDBJ databases">
        <title>Comparative genomics reveals the genomic features of Rhizophagus irregularis, R. cerebriforme, R. diaphanum and Gigaspora rosea, and their symbiotic lifestyle signature.</title>
        <authorList>
            <person name="Morin E."/>
            <person name="San Clemente H."/>
            <person name="Chen E.C.H."/>
            <person name="De La Providencia I."/>
            <person name="Hainaut M."/>
            <person name="Kuo A."/>
            <person name="Kohler A."/>
            <person name="Murat C."/>
            <person name="Tang N."/>
            <person name="Roy S."/>
            <person name="Loubradou J."/>
            <person name="Henrissat B."/>
            <person name="Grigoriev I.V."/>
            <person name="Corradi N."/>
            <person name="Roux C."/>
            <person name="Martin F.M."/>
        </authorList>
    </citation>
    <scope>NUCLEOTIDE SEQUENCE [LARGE SCALE GENOMIC DNA]</scope>
    <source>
        <strain evidence="6 7">DAOM 194757</strain>
    </source>
</reference>